<dbReference type="InterPro" id="IPR026034">
    <property type="entry name" value="MreD_proteobac"/>
</dbReference>
<sequence>MARTPQQLLLPVNPVFIWSSLFVALLVALLPLGRAAWVPDVLMLVLVFWSVHQPSRVGMGAAFALGLCVDVQHAALLGQNALIYTVMVYLGVSLQRRLLWFGIPLQAVQLLPLFAGAHVLQTLIRLILGASLPGWGIVAAPLLESLLWIPISVVLLAPQRRAPDRDENRPL</sequence>
<keyword evidence="3" id="KW-1003">Cell membrane</keyword>
<evidence type="ECO:0000256" key="8">
    <source>
        <dbReference type="SAM" id="Phobius"/>
    </source>
</evidence>
<dbReference type="PANTHER" id="PTHR37484">
    <property type="entry name" value="ROD SHAPE-DETERMINING PROTEIN MRED"/>
    <property type="match status" value="1"/>
</dbReference>
<evidence type="ECO:0000256" key="7">
    <source>
        <dbReference type="ARBA" id="ARBA00023136"/>
    </source>
</evidence>
<accession>A0A857J5R7</accession>
<dbReference type="AlphaFoldDB" id="A0A857J5R7"/>
<dbReference type="NCBIfam" id="TIGR03426">
    <property type="entry name" value="shape_MreD"/>
    <property type="match status" value="1"/>
</dbReference>
<keyword evidence="10" id="KW-1185">Reference proteome</keyword>
<evidence type="ECO:0000256" key="6">
    <source>
        <dbReference type="ARBA" id="ARBA00022989"/>
    </source>
</evidence>
<evidence type="ECO:0000256" key="1">
    <source>
        <dbReference type="ARBA" id="ARBA00004651"/>
    </source>
</evidence>
<keyword evidence="5" id="KW-0133">Cell shape</keyword>
<dbReference type="GO" id="GO:0008360">
    <property type="term" value="P:regulation of cell shape"/>
    <property type="evidence" value="ECO:0007669"/>
    <property type="project" value="UniProtKB-KW"/>
</dbReference>
<feature type="transmembrane region" description="Helical" evidence="8">
    <location>
        <begin position="59"/>
        <end position="86"/>
    </location>
</feature>
<dbReference type="RefSeq" id="WP_160552818.1">
    <property type="nucleotide sequence ID" value="NZ_CP047650.1"/>
</dbReference>
<keyword evidence="4 8" id="KW-0812">Transmembrane</keyword>
<dbReference type="EMBL" id="CP047650">
    <property type="protein sequence ID" value="QHI99057.1"/>
    <property type="molecule type" value="Genomic_DNA"/>
</dbReference>
<dbReference type="Pfam" id="PF04093">
    <property type="entry name" value="MreD"/>
    <property type="match status" value="1"/>
</dbReference>
<evidence type="ECO:0000256" key="4">
    <source>
        <dbReference type="ARBA" id="ARBA00022692"/>
    </source>
</evidence>
<evidence type="ECO:0000256" key="3">
    <source>
        <dbReference type="ARBA" id="ARBA00022475"/>
    </source>
</evidence>
<dbReference type="PIRSF" id="PIRSF018472">
    <property type="entry name" value="MreD_proteobac"/>
    <property type="match status" value="1"/>
</dbReference>
<organism evidence="9 10">
    <name type="scientific">Xylophilus rhododendri</name>
    <dbReference type="NCBI Taxonomy" id="2697032"/>
    <lineage>
        <taxon>Bacteria</taxon>
        <taxon>Pseudomonadati</taxon>
        <taxon>Pseudomonadota</taxon>
        <taxon>Betaproteobacteria</taxon>
        <taxon>Burkholderiales</taxon>
        <taxon>Xylophilus</taxon>
    </lineage>
</organism>
<evidence type="ECO:0000313" key="10">
    <source>
        <dbReference type="Proteomes" id="UP000464787"/>
    </source>
</evidence>
<dbReference type="GO" id="GO:0005886">
    <property type="term" value="C:plasma membrane"/>
    <property type="evidence" value="ECO:0007669"/>
    <property type="project" value="UniProtKB-SubCell"/>
</dbReference>
<gene>
    <name evidence="9" type="primary">mreD</name>
    <name evidence="9" type="ORF">GT347_14325</name>
</gene>
<evidence type="ECO:0000313" key="9">
    <source>
        <dbReference type="EMBL" id="QHI99057.1"/>
    </source>
</evidence>
<dbReference type="KEGG" id="xyk:GT347_14325"/>
<evidence type="ECO:0000256" key="5">
    <source>
        <dbReference type="ARBA" id="ARBA00022960"/>
    </source>
</evidence>
<proteinExistence type="inferred from homology"/>
<protein>
    <submittedName>
        <fullName evidence="9">Rod shape-determining protein MreD</fullName>
    </submittedName>
</protein>
<dbReference type="PANTHER" id="PTHR37484:SF1">
    <property type="entry name" value="ROD SHAPE-DETERMINING PROTEIN MRED"/>
    <property type="match status" value="1"/>
</dbReference>
<name>A0A857J5R7_9BURK</name>
<reference evidence="9 10" key="1">
    <citation type="submission" date="2020-01" db="EMBL/GenBank/DDBJ databases">
        <title>Genome sequencing of strain KACC 21265.</title>
        <authorList>
            <person name="Heo J."/>
            <person name="Kim S.-J."/>
            <person name="Kim J.-S."/>
            <person name="Hong S.-B."/>
            <person name="Kwon S.-W."/>
        </authorList>
    </citation>
    <scope>NUCLEOTIDE SEQUENCE [LARGE SCALE GENOMIC DNA]</scope>
    <source>
        <strain evidence="9 10">KACC 21265</strain>
    </source>
</reference>
<evidence type="ECO:0000256" key="2">
    <source>
        <dbReference type="ARBA" id="ARBA00007776"/>
    </source>
</evidence>
<feature type="transmembrane region" description="Helical" evidence="8">
    <location>
        <begin position="132"/>
        <end position="157"/>
    </location>
</feature>
<comment type="subcellular location">
    <subcellularLocation>
        <location evidence="1">Cell membrane</location>
        <topology evidence="1">Multi-pass membrane protein</topology>
    </subcellularLocation>
</comment>
<keyword evidence="7 8" id="KW-0472">Membrane</keyword>
<keyword evidence="6 8" id="KW-1133">Transmembrane helix</keyword>
<dbReference type="InterPro" id="IPR007227">
    <property type="entry name" value="Cell_shape_determining_MreD"/>
</dbReference>
<feature type="transmembrane region" description="Helical" evidence="8">
    <location>
        <begin position="98"/>
        <end position="120"/>
    </location>
</feature>
<comment type="similarity">
    <text evidence="2">Belongs to the MreD family.</text>
</comment>
<dbReference type="Proteomes" id="UP000464787">
    <property type="component" value="Chromosome"/>
</dbReference>